<evidence type="ECO:0000313" key="7">
    <source>
        <dbReference type="EMBL" id="ABM39716.1"/>
    </source>
</evidence>
<keyword evidence="2 5" id="KW-0645">Protease</keyword>
<dbReference type="InterPro" id="IPR043504">
    <property type="entry name" value="Peptidase_S1_PA_chymotrypsin"/>
</dbReference>
<keyword evidence="8" id="KW-1185">Reference proteome</keyword>
<dbReference type="InterPro" id="IPR050131">
    <property type="entry name" value="Peptidase_S8_subtilisin-like"/>
</dbReference>
<keyword evidence="3 5" id="KW-0378">Hydrolase</keyword>
<dbReference type="HOGENOM" id="CLU_316619_0_0_4"/>
<organism evidence="7 8">
    <name type="scientific">Polaromonas naphthalenivorans (strain CJ2)</name>
    <dbReference type="NCBI Taxonomy" id="365044"/>
    <lineage>
        <taxon>Bacteria</taxon>
        <taxon>Pseudomonadati</taxon>
        <taxon>Pseudomonadota</taxon>
        <taxon>Betaproteobacteria</taxon>
        <taxon>Burkholderiales</taxon>
        <taxon>Comamonadaceae</taxon>
        <taxon>Polaromonas</taxon>
    </lineage>
</organism>
<gene>
    <name evidence="7" type="ordered locus">Pnap_4439</name>
</gene>
<dbReference type="GO" id="GO:0006508">
    <property type="term" value="P:proteolysis"/>
    <property type="evidence" value="ECO:0007669"/>
    <property type="project" value="UniProtKB-KW"/>
</dbReference>
<dbReference type="PROSITE" id="PS51892">
    <property type="entry name" value="SUBTILASE"/>
    <property type="match status" value="1"/>
</dbReference>
<dbReference type="GO" id="GO:0004252">
    <property type="term" value="F:serine-type endopeptidase activity"/>
    <property type="evidence" value="ECO:0007669"/>
    <property type="project" value="UniProtKB-UniRule"/>
</dbReference>
<protein>
    <submittedName>
        <fullName evidence="7">Peptidase S8 and S53, subtilisin, kexin, sedolisin</fullName>
    </submittedName>
</protein>
<evidence type="ECO:0000256" key="4">
    <source>
        <dbReference type="ARBA" id="ARBA00022825"/>
    </source>
</evidence>
<feature type="active site" description="Charge relay system" evidence="5">
    <location>
        <position position="132"/>
    </location>
</feature>
<geneLocation type="plasmid" evidence="7 8">
    <name>pPNAP01</name>
</geneLocation>
<accession>A1VVN8</accession>
<evidence type="ECO:0000259" key="6">
    <source>
        <dbReference type="Pfam" id="PF00082"/>
    </source>
</evidence>
<evidence type="ECO:0000256" key="1">
    <source>
        <dbReference type="ARBA" id="ARBA00011073"/>
    </source>
</evidence>
<sequence length="850" mass="89144">MFPQGDLFAIGYALADHLGITSAEPDLGIDVYRDPDALQPELRAETAFVTGLCRAEGEPPADKQWALKTTRLDSARELGDGRGSLVGHLDTGLTDHAELDADLFALDLAADILDGDQDPTDPLSKGMANPGHGTSTVSVLASRTTGEIVGAAPGAKVVPIRCIEDVKVFNTAPVAKAISYATAAGCHVISMSLGGIAGRALHAAVKQAVHKDVIVVAAAGNCVGIVVWPARYAEVIAVGGTNILDKAWKGSSKGSRVTVSAPAEFVWRAERTSLAADKHLISAGQGTSYATALVAGAAACWLSAHGREKVVAVARQRGITVCSLFGAALRATARRPQGWDGDLGAGVLDALALLQLPLDAIPAASAETTATPESSLGDFLDEEIGLGQADPAFDAERYETEISAIALSHASFDQPLIALTEAAKSIATKPSVHLRNAANISSDLRVRRFGQTRSSSVSLPTAPPRVPEDFSRVRLALPSGTLVEGTTSSASLEATRDFLAAGGEKILIDRARKILSGTRATHDQANEIAQSISALLDEVKSNAPRSALGKLGLEALVAMTGRPALRVINGDVDHEDPRAESWGGAIYNIKAGASFKLRLDAVGRIDLDGEHQGTGFVVGQGLILTNRHVLQQIAFPIPRRNKPDAWILNDGDCVIDFAEDPSYGSAPSRFKILEVLRAGDDFIDMNAIDLRKVDAAVLRIAEKSTAGDMAAPPPLDVSLSPSLTNPTEQIAIIGYPAQPNLIRIGTTNKVDYEVMDRLQAIFGADYGSKYFSPGKVIVAPFPGVIPGITRVHDATTLGGCSGSLVASFAKPMNAAALHFGGAFRSGNYAHTLPELKSLGFFDGLAINWVP</sequence>
<evidence type="ECO:0000256" key="5">
    <source>
        <dbReference type="PROSITE-ProRule" id="PRU01240"/>
    </source>
</evidence>
<dbReference type="PANTHER" id="PTHR43806:SF11">
    <property type="entry name" value="CEREVISIN-RELATED"/>
    <property type="match status" value="1"/>
</dbReference>
<dbReference type="Proteomes" id="UP000000644">
    <property type="component" value="Plasmid pPNAP01"/>
</dbReference>
<proteinExistence type="inferred from homology"/>
<keyword evidence="4 5" id="KW-0720">Serine protease</keyword>
<feature type="active site" description="Charge relay system" evidence="5">
    <location>
        <position position="288"/>
    </location>
</feature>
<name>A1VVN8_POLNA</name>
<dbReference type="SUPFAM" id="SSF50494">
    <property type="entry name" value="Trypsin-like serine proteases"/>
    <property type="match status" value="1"/>
</dbReference>
<dbReference type="Gene3D" id="3.40.50.200">
    <property type="entry name" value="Peptidase S8/S53 domain"/>
    <property type="match status" value="1"/>
</dbReference>
<dbReference type="KEGG" id="pna:Pnap_4439"/>
<dbReference type="InterPro" id="IPR036852">
    <property type="entry name" value="Peptidase_S8/S53_dom_sf"/>
</dbReference>
<reference evidence="8" key="1">
    <citation type="journal article" date="2009" name="Environ. Microbiol.">
        <title>The genome of Polaromonas naphthalenivorans strain CJ2, isolated from coal tar-contaminated sediment, reveals physiological and metabolic versatility and evolution through extensive horizontal gene transfer.</title>
        <authorList>
            <person name="Yagi J.M."/>
            <person name="Sims D."/>
            <person name="Brettin T."/>
            <person name="Bruce D."/>
            <person name="Madsen E.L."/>
        </authorList>
    </citation>
    <scope>NUCLEOTIDE SEQUENCE [LARGE SCALE GENOMIC DNA]</scope>
    <source>
        <strain evidence="8">CJ2</strain>
        <plasmid evidence="8">Plasmid pPNAP01</plasmid>
    </source>
</reference>
<dbReference type="EMBL" id="CP000530">
    <property type="protein sequence ID" value="ABM39716.1"/>
    <property type="molecule type" value="Genomic_DNA"/>
</dbReference>
<feature type="domain" description="Peptidase S8/S53" evidence="6">
    <location>
        <begin position="81"/>
        <end position="311"/>
    </location>
</feature>
<feature type="active site" description="Charge relay system" evidence="5">
    <location>
        <position position="90"/>
    </location>
</feature>
<dbReference type="SUPFAM" id="SSF52743">
    <property type="entry name" value="Subtilisin-like"/>
    <property type="match status" value="1"/>
</dbReference>
<evidence type="ECO:0000256" key="2">
    <source>
        <dbReference type="ARBA" id="ARBA00022670"/>
    </source>
</evidence>
<dbReference type="AlphaFoldDB" id="A1VVN8"/>
<comment type="similarity">
    <text evidence="1 5">Belongs to the peptidase S8 family.</text>
</comment>
<dbReference type="Pfam" id="PF13365">
    <property type="entry name" value="Trypsin_2"/>
    <property type="match status" value="1"/>
</dbReference>
<dbReference type="PANTHER" id="PTHR43806">
    <property type="entry name" value="PEPTIDASE S8"/>
    <property type="match status" value="1"/>
</dbReference>
<dbReference type="InterPro" id="IPR000209">
    <property type="entry name" value="Peptidase_S8/S53_dom"/>
</dbReference>
<keyword evidence="7" id="KW-0614">Plasmid</keyword>
<dbReference type="Gene3D" id="2.40.10.10">
    <property type="entry name" value="Trypsin-like serine proteases"/>
    <property type="match status" value="2"/>
</dbReference>
<dbReference type="InterPro" id="IPR009003">
    <property type="entry name" value="Peptidase_S1_PA"/>
</dbReference>
<dbReference type="Pfam" id="PF00082">
    <property type="entry name" value="Peptidase_S8"/>
    <property type="match status" value="1"/>
</dbReference>
<evidence type="ECO:0000313" key="8">
    <source>
        <dbReference type="Proteomes" id="UP000000644"/>
    </source>
</evidence>
<evidence type="ECO:0000256" key="3">
    <source>
        <dbReference type="ARBA" id="ARBA00022801"/>
    </source>
</evidence>